<evidence type="ECO:0000313" key="2">
    <source>
        <dbReference type="Proteomes" id="UP001292084"/>
    </source>
</evidence>
<evidence type="ECO:0008006" key="3">
    <source>
        <dbReference type="Google" id="ProtNLM"/>
    </source>
</evidence>
<sequence length="142" mass="16108">MDKEISIPTDSEGFYSLQCPHCKTRFKGYAGDHDSIDYIELYCPSCGLSSNKSSFTPKDVIDHAITIARNYIQQEFYNTLKKSTKGKNGLSFKGKKPRLETPKLLTEDEILEQIELHCCEKIIKVNIDQIASNVYCPYCGVN</sequence>
<name>A0ABU5KNE8_9BACL</name>
<accession>A0ABU5KNE8</accession>
<dbReference type="RefSeq" id="WP_322421762.1">
    <property type="nucleotide sequence ID" value="NZ_JAXQNN010000003.1"/>
</dbReference>
<dbReference type="EMBL" id="JAXQNN010000003">
    <property type="protein sequence ID" value="MDZ5712782.1"/>
    <property type="molecule type" value="Genomic_DNA"/>
</dbReference>
<evidence type="ECO:0000313" key="1">
    <source>
        <dbReference type="EMBL" id="MDZ5712782.1"/>
    </source>
</evidence>
<dbReference type="Proteomes" id="UP001292084">
    <property type="component" value="Unassembled WGS sequence"/>
</dbReference>
<gene>
    <name evidence="1" type="ORF">UFB30_11145</name>
</gene>
<comment type="caution">
    <text evidence="1">The sequence shown here is derived from an EMBL/GenBank/DDBJ whole genome shotgun (WGS) entry which is preliminary data.</text>
</comment>
<proteinExistence type="predicted"/>
<organism evidence="1 2">
    <name type="scientific">Jeotgalibacillus haloalkalitolerans</name>
    <dbReference type="NCBI Taxonomy" id="3104292"/>
    <lineage>
        <taxon>Bacteria</taxon>
        <taxon>Bacillati</taxon>
        <taxon>Bacillota</taxon>
        <taxon>Bacilli</taxon>
        <taxon>Bacillales</taxon>
        <taxon>Caryophanaceae</taxon>
        <taxon>Jeotgalibacillus</taxon>
    </lineage>
</organism>
<keyword evidence="2" id="KW-1185">Reference proteome</keyword>
<protein>
    <recommendedName>
        <fullName evidence="3">TFIIB-type zinc ribbon-containing protein</fullName>
    </recommendedName>
</protein>
<reference evidence="1 2" key="1">
    <citation type="submission" date="2023-12" db="EMBL/GenBank/DDBJ databases">
        <title>Jeotgalibacillus haloalkaliphilus sp. nov., a novel salt-tolerant bacteria, isolated from the estuary of the Fenhe River into the Yellow River.</title>
        <authorList>
            <person name="Li Y."/>
        </authorList>
    </citation>
    <scope>NUCLEOTIDE SEQUENCE [LARGE SCALE GENOMIC DNA]</scope>
    <source>
        <strain evidence="1 2">HH7-29</strain>
    </source>
</reference>